<dbReference type="RefSeq" id="WP_036850502.1">
    <property type="nucleotide sequence ID" value="NZ_JQJD01000007.1"/>
</dbReference>
<sequence>MRKASFFLFFVGTIGAVIACSSSRLGREFRRINAYHAFRQEAKHATNVFYTHLPLSSGGDSILPPLTLTYFAHEGKREAEGFLIQALDTSQEYLKGQAKQEHGIPKEAIAEVRAVWKGRQELLLLLGDMKRLEAECRFCLSHYEDSTLRRISYKHLISALSAQGKVTEAEMLLDQHDRTSFGARDSLILRTYLEMVRENYPSATKGLRQLLSASDLTRYERAVLLRRQADFAKRNNNMPLATESLESLKSLLSLKNQKEYICIELWTLAPTKEKSGDITRWVEETTDRSSLRMDAVRQLRDLAYNEGDLYKALLLHEKAGLRDRGVQGLRDSLRYTALSRIKPDLETIHRYEHPSLFKRGKKYDTDTRNDIEDRQEDRRSFREIWGNIPEHDFWAMNSDQPAFSGLSLSVLKNSKGVSVESYQNALIRVALTCIELLSDSEQARAYLDKCIRINPKSSEGLYASELLSRI</sequence>
<protein>
    <submittedName>
        <fullName evidence="1">Uncharacterized protein</fullName>
    </submittedName>
</protein>
<reference evidence="1 2" key="1">
    <citation type="submission" date="2014-08" db="EMBL/GenBank/DDBJ databases">
        <title>Porphyromonas cangingivalis strain:COT-109_OH1386 Genome sequencing.</title>
        <authorList>
            <person name="Wallis C."/>
            <person name="Deusch O."/>
            <person name="O'Flynn C."/>
            <person name="Davis I."/>
            <person name="Jospin G."/>
            <person name="Darling A.E."/>
            <person name="Coil D.A."/>
            <person name="Alexiev A."/>
            <person name="Horsfall A."/>
            <person name="Kirkwood N."/>
            <person name="Harris S."/>
            <person name="Eisen J.A."/>
        </authorList>
    </citation>
    <scope>NUCLEOTIDE SEQUENCE [LARGE SCALE GENOMIC DNA]</scope>
    <source>
        <strain evidence="2">COT-109 OH1386</strain>
    </source>
</reference>
<name>A0A0A2F2V9_PORCN</name>
<evidence type="ECO:0000313" key="1">
    <source>
        <dbReference type="EMBL" id="KGN82824.1"/>
    </source>
</evidence>
<accession>A0A0A2F2V9</accession>
<gene>
    <name evidence="1" type="ORF">HQ35_01905</name>
</gene>
<proteinExistence type="predicted"/>
<dbReference type="EMBL" id="JQJD01000007">
    <property type="protein sequence ID" value="KGN82824.1"/>
    <property type="molecule type" value="Genomic_DNA"/>
</dbReference>
<dbReference type="AlphaFoldDB" id="A0A0A2F2V9"/>
<comment type="caution">
    <text evidence="1">The sequence shown here is derived from an EMBL/GenBank/DDBJ whole genome shotgun (WGS) entry which is preliminary data.</text>
</comment>
<dbReference type="PROSITE" id="PS51257">
    <property type="entry name" value="PROKAR_LIPOPROTEIN"/>
    <property type="match status" value="1"/>
</dbReference>
<dbReference type="STRING" id="36874.HQ34_05870"/>
<evidence type="ECO:0000313" key="2">
    <source>
        <dbReference type="Proteomes" id="UP000030125"/>
    </source>
</evidence>
<organism evidence="1 2">
    <name type="scientific">Porphyromonas cangingivalis</name>
    <dbReference type="NCBI Taxonomy" id="36874"/>
    <lineage>
        <taxon>Bacteria</taxon>
        <taxon>Pseudomonadati</taxon>
        <taxon>Bacteroidota</taxon>
        <taxon>Bacteroidia</taxon>
        <taxon>Bacteroidales</taxon>
        <taxon>Porphyromonadaceae</taxon>
        <taxon>Porphyromonas</taxon>
    </lineage>
</organism>
<keyword evidence="2" id="KW-1185">Reference proteome</keyword>
<dbReference type="Proteomes" id="UP000030125">
    <property type="component" value="Unassembled WGS sequence"/>
</dbReference>